<gene>
    <name evidence="2" type="ORF">HDU87_002850</name>
</gene>
<comment type="caution">
    <text evidence="2">The sequence shown here is derived from an EMBL/GenBank/DDBJ whole genome shotgun (WGS) entry which is preliminary data.</text>
</comment>
<evidence type="ECO:0000313" key="2">
    <source>
        <dbReference type="EMBL" id="KAJ3179644.1"/>
    </source>
</evidence>
<dbReference type="Proteomes" id="UP001212152">
    <property type="component" value="Unassembled WGS sequence"/>
</dbReference>
<keyword evidence="3" id="KW-1185">Reference proteome</keyword>
<reference evidence="2" key="1">
    <citation type="submission" date="2020-05" db="EMBL/GenBank/DDBJ databases">
        <title>Phylogenomic resolution of chytrid fungi.</title>
        <authorList>
            <person name="Stajich J.E."/>
            <person name="Amses K."/>
            <person name="Simmons R."/>
            <person name="Seto K."/>
            <person name="Myers J."/>
            <person name="Bonds A."/>
            <person name="Quandt C.A."/>
            <person name="Barry K."/>
            <person name="Liu P."/>
            <person name="Grigoriev I."/>
            <person name="Longcore J.E."/>
            <person name="James T.Y."/>
        </authorList>
    </citation>
    <scope>NUCLEOTIDE SEQUENCE</scope>
    <source>
        <strain evidence="2">JEL0379</strain>
    </source>
</reference>
<protein>
    <submittedName>
        <fullName evidence="2">Uncharacterized protein</fullName>
    </submittedName>
</protein>
<proteinExistence type="predicted"/>
<name>A0AAD5XT61_9FUNG</name>
<accession>A0AAD5XT61</accession>
<organism evidence="2 3">
    <name type="scientific">Geranomyces variabilis</name>
    <dbReference type="NCBI Taxonomy" id="109894"/>
    <lineage>
        <taxon>Eukaryota</taxon>
        <taxon>Fungi</taxon>
        <taxon>Fungi incertae sedis</taxon>
        <taxon>Chytridiomycota</taxon>
        <taxon>Chytridiomycota incertae sedis</taxon>
        <taxon>Chytridiomycetes</taxon>
        <taxon>Spizellomycetales</taxon>
        <taxon>Powellomycetaceae</taxon>
        <taxon>Geranomyces</taxon>
    </lineage>
</organism>
<dbReference type="EMBL" id="JADGJQ010000020">
    <property type="protein sequence ID" value="KAJ3179644.1"/>
    <property type="molecule type" value="Genomic_DNA"/>
</dbReference>
<dbReference type="AlphaFoldDB" id="A0AAD5XT61"/>
<feature type="compositionally biased region" description="Basic and acidic residues" evidence="1">
    <location>
        <begin position="69"/>
        <end position="81"/>
    </location>
</feature>
<evidence type="ECO:0000256" key="1">
    <source>
        <dbReference type="SAM" id="MobiDB-lite"/>
    </source>
</evidence>
<evidence type="ECO:0000313" key="3">
    <source>
        <dbReference type="Proteomes" id="UP001212152"/>
    </source>
</evidence>
<sequence>MSSSTYRTEAIDAGTPSSLNTHQKEALAHGGYDVDPNASKALAGEGLPSGAEHHDEVPNAGELSGLNAHQKEAVAKRDAAE</sequence>
<feature type="region of interest" description="Disordered" evidence="1">
    <location>
        <begin position="1"/>
        <end position="81"/>
    </location>
</feature>